<accession>A0A316VBT2</accession>
<feature type="region of interest" description="Disordered" evidence="1">
    <location>
        <begin position="1"/>
        <end position="33"/>
    </location>
</feature>
<dbReference type="GeneID" id="37020360"/>
<dbReference type="RefSeq" id="XP_025355066.1">
    <property type="nucleotide sequence ID" value="XM_025498579.1"/>
</dbReference>
<feature type="transmembrane region" description="Helical" evidence="2">
    <location>
        <begin position="34"/>
        <end position="52"/>
    </location>
</feature>
<feature type="non-terminal residue" evidence="3">
    <location>
        <position position="130"/>
    </location>
</feature>
<evidence type="ECO:0000313" key="4">
    <source>
        <dbReference type="Proteomes" id="UP000245771"/>
    </source>
</evidence>
<evidence type="ECO:0000256" key="2">
    <source>
        <dbReference type="SAM" id="Phobius"/>
    </source>
</evidence>
<keyword evidence="4" id="KW-1185">Reference proteome</keyword>
<evidence type="ECO:0000313" key="3">
    <source>
        <dbReference type="EMBL" id="PWN34764.1"/>
    </source>
</evidence>
<dbReference type="InParanoid" id="A0A316VBT2"/>
<keyword evidence="2" id="KW-0472">Membrane</keyword>
<feature type="transmembrane region" description="Helical" evidence="2">
    <location>
        <begin position="111"/>
        <end position="129"/>
    </location>
</feature>
<feature type="compositionally biased region" description="Polar residues" evidence="1">
    <location>
        <begin position="1"/>
        <end position="16"/>
    </location>
</feature>
<proteinExistence type="predicted"/>
<keyword evidence="2" id="KW-1133">Transmembrane helix</keyword>
<protein>
    <submittedName>
        <fullName evidence="3">Uncharacterized protein</fullName>
    </submittedName>
</protein>
<evidence type="ECO:0000256" key="1">
    <source>
        <dbReference type="SAM" id="MobiDB-lite"/>
    </source>
</evidence>
<sequence>MSETESFIKNDQSAQNEGALPTIESRSTPQPHPASVLGLSIATAIWYLCLSIKTLMAKDMTRWVWLLLFCFSCLIFTVNSAEQVQILTSIFPASRRNEALTTTKKAAHLKLYLINAIALPVGLYTFAFSS</sequence>
<feature type="transmembrane region" description="Helical" evidence="2">
    <location>
        <begin position="64"/>
        <end position="91"/>
    </location>
</feature>
<reference evidence="3 4" key="1">
    <citation type="journal article" date="2018" name="Mol. Biol. Evol.">
        <title>Broad Genomic Sampling Reveals a Smut Pathogenic Ancestry of the Fungal Clade Ustilaginomycotina.</title>
        <authorList>
            <person name="Kijpornyongpan T."/>
            <person name="Mondo S.J."/>
            <person name="Barry K."/>
            <person name="Sandor L."/>
            <person name="Lee J."/>
            <person name="Lipzen A."/>
            <person name="Pangilinan J."/>
            <person name="LaButti K."/>
            <person name="Hainaut M."/>
            <person name="Henrissat B."/>
            <person name="Grigoriev I.V."/>
            <person name="Spatafora J.W."/>
            <person name="Aime M.C."/>
        </authorList>
    </citation>
    <scope>NUCLEOTIDE SEQUENCE [LARGE SCALE GENOMIC DNA]</scope>
    <source>
        <strain evidence="3 4">MCA 3882</strain>
    </source>
</reference>
<organism evidence="3 4">
    <name type="scientific">Meira miltonrushii</name>
    <dbReference type="NCBI Taxonomy" id="1280837"/>
    <lineage>
        <taxon>Eukaryota</taxon>
        <taxon>Fungi</taxon>
        <taxon>Dikarya</taxon>
        <taxon>Basidiomycota</taxon>
        <taxon>Ustilaginomycotina</taxon>
        <taxon>Exobasidiomycetes</taxon>
        <taxon>Exobasidiales</taxon>
        <taxon>Brachybasidiaceae</taxon>
        <taxon>Meira</taxon>
    </lineage>
</organism>
<dbReference type="EMBL" id="KZ819603">
    <property type="protein sequence ID" value="PWN34764.1"/>
    <property type="molecule type" value="Genomic_DNA"/>
</dbReference>
<dbReference type="Proteomes" id="UP000245771">
    <property type="component" value="Unassembled WGS sequence"/>
</dbReference>
<keyword evidence="2" id="KW-0812">Transmembrane</keyword>
<name>A0A316VBT2_9BASI</name>
<dbReference type="AlphaFoldDB" id="A0A316VBT2"/>
<gene>
    <name evidence="3" type="ORF">FA14DRAFT_160225</name>
</gene>